<accession>A0A392VYT6</accession>
<protein>
    <submittedName>
        <fullName evidence="1">Uncharacterized protein</fullName>
    </submittedName>
</protein>
<dbReference type="EMBL" id="LXQA011320722">
    <property type="protein sequence ID" value="MCI93147.1"/>
    <property type="molecule type" value="Genomic_DNA"/>
</dbReference>
<feature type="non-terminal residue" evidence="1">
    <location>
        <position position="1"/>
    </location>
</feature>
<dbReference type="AlphaFoldDB" id="A0A392VYT6"/>
<keyword evidence="2" id="KW-1185">Reference proteome</keyword>
<organism evidence="1 2">
    <name type="scientific">Trifolium medium</name>
    <dbReference type="NCBI Taxonomy" id="97028"/>
    <lineage>
        <taxon>Eukaryota</taxon>
        <taxon>Viridiplantae</taxon>
        <taxon>Streptophyta</taxon>
        <taxon>Embryophyta</taxon>
        <taxon>Tracheophyta</taxon>
        <taxon>Spermatophyta</taxon>
        <taxon>Magnoliopsida</taxon>
        <taxon>eudicotyledons</taxon>
        <taxon>Gunneridae</taxon>
        <taxon>Pentapetalae</taxon>
        <taxon>rosids</taxon>
        <taxon>fabids</taxon>
        <taxon>Fabales</taxon>
        <taxon>Fabaceae</taxon>
        <taxon>Papilionoideae</taxon>
        <taxon>50 kb inversion clade</taxon>
        <taxon>NPAAA clade</taxon>
        <taxon>Hologalegina</taxon>
        <taxon>IRL clade</taxon>
        <taxon>Trifolieae</taxon>
        <taxon>Trifolium</taxon>
    </lineage>
</organism>
<name>A0A392VYT6_9FABA</name>
<comment type="caution">
    <text evidence="1">The sequence shown here is derived from an EMBL/GenBank/DDBJ whole genome shotgun (WGS) entry which is preliminary data.</text>
</comment>
<evidence type="ECO:0000313" key="2">
    <source>
        <dbReference type="Proteomes" id="UP000265520"/>
    </source>
</evidence>
<reference evidence="1 2" key="1">
    <citation type="journal article" date="2018" name="Front. Plant Sci.">
        <title>Red Clover (Trifolium pratense) and Zigzag Clover (T. medium) - A Picture of Genomic Similarities and Differences.</title>
        <authorList>
            <person name="Dluhosova J."/>
            <person name="Istvanek J."/>
            <person name="Nedelnik J."/>
            <person name="Repkova J."/>
        </authorList>
    </citation>
    <scope>NUCLEOTIDE SEQUENCE [LARGE SCALE GENOMIC DNA]</scope>
    <source>
        <strain evidence="2">cv. 10/8</strain>
        <tissue evidence="1">Leaf</tissue>
    </source>
</reference>
<proteinExistence type="predicted"/>
<evidence type="ECO:0000313" key="1">
    <source>
        <dbReference type="EMBL" id="MCI93147.1"/>
    </source>
</evidence>
<dbReference type="Proteomes" id="UP000265520">
    <property type="component" value="Unassembled WGS sequence"/>
</dbReference>
<sequence>VYSAFSVCPSIGYPLRVIGNQL</sequence>